<keyword evidence="14" id="KW-0413">Isomerase</keyword>
<dbReference type="GO" id="GO:0008616">
    <property type="term" value="P:tRNA queuosine(34) biosynthetic process"/>
    <property type="evidence" value="ECO:0007669"/>
    <property type="project" value="UniProtKB-UniRule"/>
</dbReference>
<dbReference type="InterPro" id="IPR003699">
    <property type="entry name" value="QueA"/>
</dbReference>
<dbReference type="PATRIC" id="fig|626887.3.peg.4078"/>
<gene>
    <name evidence="13" type="primary">queA</name>
    <name evidence="14" type="ORF">J057_20380</name>
</gene>
<dbReference type="EMBL" id="APLQ01000014">
    <property type="protein sequence ID" value="ENO13790.1"/>
    <property type="molecule type" value="Genomic_DNA"/>
</dbReference>
<dbReference type="Pfam" id="PF02547">
    <property type="entry name" value="Queuosine_synth"/>
    <property type="match status" value="1"/>
</dbReference>
<accession>N6VUI2</accession>
<dbReference type="Gene3D" id="2.40.10.240">
    <property type="entry name" value="QueA-like"/>
    <property type="match status" value="1"/>
</dbReference>
<comment type="caution">
    <text evidence="14">The sequence shown here is derived from an EMBL/GenBank/DDBJ whole genome shotgun (WGS) entry which is preliminary data.</text>
</comment>
<dbReference type="InterPro" id="IPR042118">
    <property type="entry name" value="QueA_dom1"/>
</dbReference>
<evidence type="ECO:0000256" key="11">
    <source>
        <dbReference type="ARBA" id="ARBA00069325"/>
    </source>
</evidence>
<dbReference type="OrthoDB" id="9805933at2"/>
<dbReference type="FunFam" id="3.40.1780.10:FF:000001">
    <property type="entry name" value="S-adenosylmethionine:tRNA ribosyltransferase-isomerase"/>
    <property type="match status" value="1"/>
</dbReference>
<comment type="subunit">
    <text evidence="3 13">Monomer.</text>
</comment>
<name>N6VUI2_9GAMM</name>
<dbReference type="NCBIfam" id="NF001140">
    <property type="entry name" value="PRK00147.1"/>
    <property type="match status" value="1"/>
</dbReference>
<dbReference type="RefSeq" id="WP_004582011.1">
    <property type="nucleotide sequence ID" value="NZ_AP028878.1"/>
</dbReference>
<proteinExistence type="inferred from homology"/>
<comment type="similarity">
    <text evidence="9 13">Belongs to the QueA family.</text>
</comment>
<evidence type="ECO:0000256" key="8">
    <source>
        <dbReference type="ARBA" id="ARBA00052751"/>
    </source>
</evidence>
<comment type="subcellular location">
    <subcellularLocation>
        <location evidence="1 13">Cytoplasm</location>
    </subcellularLocation>
</comment>
<comment type="function">
    <text evidence="13">Transfers and isomerizes the ribose moiety from AdoMet to the 7-aminomethyl group of 7-deazaguanine (preQ1-tRNA) to give epoxyqueuosine (oQ-tRNA).</text>
</comment>
<protein>
    <recommendedName>
        <fullName evidence="11 13">S-adenosylmethionine:tRNA ribosyltransferase-isomerase</fullName>
        <ecNumber evidence="10 13">2.4.99.17</ecNumber>
    </recommendedName>
    <alternativeName>
        <fullName evidence="12 13">Queuosine biosynthesis protein QueA</fullName>
    </alternativeName>
</protein>
<evidence type="ECO:0000313" key="15">
    <source>
        <dbReference type="Proteomes" id="UP000013165"/>
    </source>
</evidence>
<comment type="pathway">
    <text evidence="2 13">tRNA modification; tRNA-queuosine biosynthesis.</text>
</comment>
<keyword evidence="7 13" id="KW-0671">Queuosine biosynthesis</keyword>
<evidence type="ECO:0000256" key="5">
    <source>
        <dbReference type="ARBA" id="ARBA00022679"/>
    </source>
</evidence>
<dbReference type="PANTHER" id="PTHR30307:SF0">
    <property type="entry name" value="S-ADENOSYLMETHIONINE:TRNA RIBOSYLTRANSFERASE-ISOMERASE"/>
    <property type="match status" value="1"/>
</dbReference>
<evidence type="ECO:0000256" key="9">
    <source>
        <dbReference type="ARBA" id="ARBA00061210"/>
    </source>
</evidence>
<dbReference type="SUPFAM" id="SSF111337">
    <property type="entry name" value="QueA-like"/>
    <property type="match status" value="1"/>
</dbReference>
<evidence type="ECO:0000256" key="6">
    <source>
        <dbReference type="ARBA" id="ARBA00022691"/>
    </source>
</evidence>
<evidence type="ECO:0000256" key="4">
    <source>
        <dbReference type="ARBA" id="ARBA00022490"/>
    </source>
</evidence>
<evidence type="ECO:0000256" key="3">
    <source>
        <dbReference type="ARBA" id="ARBA00011245"/>
    </source>
</evidence>
<dbReference type="PANTHER" id="PTHR30307">
    <property type="entry name" value="S-ADENOSYLMETHIONINE:TRNA RIBOSYLTRANSFERASE-ISOMERASE"/>
    <property type="match status" value="1"/>
</dbReference>
<reference evidence="14 15" key="1">
    <citation type="journal article" date="2013" name="Genome Announc.">
        <title>Genome Sequence of the Polycyclic Aromatic Hydrocarbon-Degrading Bacterium Strain Marinobacter nanhaiticus D15-8WT.</title>
        <authorList>
            <person name="Cui Z."/>
            <person name="Gao W."/>
            <person name="Li Q."/>
            <person name="Xu G."/>
            <person name="Zheng L."/>
        </authorList>
    </citation>
    <scope>NUCLEOTIDE SEQUENCE [LARGE SCALE GENOMIC DNA]</scope>
    <source>
        <strain evidence="14 15">D15-8W</strain>
    </source>
</reference>
<dbReference type="HOGENOM" id="CLU_039110_1_0_6"/>
<evidence type="ECO:0000256" key="10">
    <source>
        <dbReference type="ARBA" id="ARBA00066503"/>
    </source>
</evidence>
<evidence type="ECO:0000256" key="2">
    <source>
        <dbReference type="ARBA" id="ARBA00004691"/>
    </source>
</evidence>
<keyword evidence="6 13" id="KW-0949">S-adenosyl-L-methionine</keyword>
<dbReference type="UniPathway" id="UPA00392"/>
<dbReference type="GO" id="GO:0051075">
    <property type="term" value="F:S-adenosylmethionine:tRNA ribosyltransferase-isomerase activity"/>
    <property type="evidence" value="ECO:0007669"/>
    <property type="project" value="UniProtKB-EC"/>
</dbReference>
<dbReference type="Proteomes" id="UP000013165">
    <property type="component" value="Unassembled WGS sequence"/>
</dbReference>
<evidence type="ECO:0000256" key="7">
    <source>
        <dbReference type="ARBA" id="ARBA00022785"/>
    </source>
</evidence>
<evidence type="ECO:0000256" key="1">
    <source>
        <dbReference type="ARBA" id="ARBA00004496"/>
    </source>
</evidence>
<dbReference type="STRING" id="626887.J057_20380"/>
<dbReference type="NCBIfam" id="TIGR00113">
    <property type="entry name" value="queA"/>
    <property type="match status" value="1"/>
</dbReference>
<dbReference type="eggNOG" id="COG0809">
    <property type="taxonomic scope" value="Bacteria"/>
</dbReference>
<evidence type="ECO:0000313" key="14">
    <source>
        <dbReference type="EMBL" id="ENO13790.1"/>
    </source>
</evidence>
<dbReference type="EC" id="2.4.99.17" evidence="10 13"/>
<dbReference type="Gene3D" id="3.40.1780.10">
    <property type="entry name" value="QueA-like"/>
    <property type="match status" value="1"/>
</dbReference>
<organism evidence="14 15">
    <name type="scientific">Marinobacter nanhaiticus D15-8W</name>
    <dbReference type="NCBI Taxonomy" id="626887"/>
    <lineage>
        <taxon>Bacteria</taxon>
        <taxon>Pseudomonadati</taxon>
        <taxon>Pseudomonadota</taxon>
        <taxon>Gammaproteobacteria</taxon>
        <taxon>Pseudomonadales</taxon>
        <taxon>Marinobacteraceae</taxon>
        <taxon>Marinobacter</taxon>
    </lineage>
</organism>
<comment type="catalytic activity">
    <reaction evidence="8 13">
        <text>7-aminomethyl-7-carbaguanosine(34) in tRNA + S-adenosyl-L-methionine = epoxyqueuosine(34) in tRNA + adenine + L-methionine + 2 H(+)</text>
        <dbReference type="Rhea" id="RHEA:32155"/>
        <dbReference type="Rhea" id="RHEA-COMP:10342"/>
        <dbReference type="Rhea" id="RHEA-COMP:18582"/>
        <dbReference type="ChEBI" id="CHEBI:15378"/>
        <dbReference type="ChEBI" id="CHEBI:16708"/>
        <dbReference type="ChEBI" id="CHEBI:57844"/>
        <dbReference type="ChEBI" id="CHEBI:59789"/>
        <dbReference type="ChEBI" id="CHEBI:82833"/>
        <dbReference type="ChEBI" id="CHEBI:194443"/>
        <dbReference type="EC" id="2.4.99.17"/>
    </reaction>
</comment>
<dbReference type="AlphaFoldDB" id="N6VUI2"/>
<keyword evidence="4 13" id="KW-0963">Cytoplasm</keyword>
<evidence type="ECO:0000256" key="13">
    <source>
        <dbReference type="HAMAP-Rule" id="MF_00113"/>
    </source>
</evidence>
<evidence type="ECO:0000256" key="12">
    <source>
        <dbReference type="ARBA" id="ARBA00076160"/>
    </source>
</evidence>
<dbReference type="InterPro" id="IPR036100">
    <property type="entry name" value="QueA_sf"/>
</dbReference>
<keyword evidence="5 13" id="KW-0808">Transferase</keyword>
<dbReference type="GO" id="GO:0005737">
    <property type="term" value="C:cytoplasm"/>
    <property type="evidence" value="ECO:0007669"/>
    <property type="project" value="UniProtKB-SubCell"/>
</dbReference>
<dbReference type="InterPro" id="IPR042119">
    <property type="entry name" value="QueA_dom2"/>
</dbReference>
<keyword evidence="15" id="KW-1185">Reference proteome</keyword>
<keyword evidence="14" id="KW-0328">Glycosyltransferase</keyword>
<dbReference type="HAMAP" id="MF_00113">
    <property type="entry name" value="QueA"/>
    <property type="match status" value="1"/>
</dbReference>
<sequence>MKVSDFHYDLPDELIARYPLEDRTASRMLHLAGPTGAINHGHFRDILGLLEPGDLLVFNNTRVIPARVFGQKETGGKLEILVERVLDQRELLAHIRSSKSPKAGQLIHVEGDGAFRMVERQGALFRLALEKGADSVLDLLEAVGHMPLPPYVDRPDESADRERYQTVYARDPGAVAAPTAGLHFDESILSELAERGIEQAFVTLHVGAGTFQPVRVDSIEDHQMHSEVAEVPHVTVDAIRRTRERGGRVVAVGTTSVRSLESASRDGELKPYQGETDIFIYPGYRFQCIDALVTNFHLPESTLIMLVSAFAGYEAVMKAYREAVDERYRFFSYGDAMFVTGQRASEQAERAQQESER</sequence>